<dbReference type="SUPFAM" id="SSF88946">
    <property type="entry name" value="Sigma2 domain of RNA polymerase sigma factors"/>
    <property type="match status" value="1"/>
</dbReference>
<dbReference type="GO" id="GO:0016987">
    <property type="term" value="F:sigma factor activity"/>
    <property type="evidence" value="ECO:0007669"/>
    <property type="project" value="UniProtKB-KW"/>
</dbReference>
<dbReference type="SUPFAM" id="SSF88659">
    <property type="entry name" value="Sigma3 and sigma4 domains of RNA polymerase sigma factors"/>
    <property type="match status" value="1"/>
</dbReference>
<dbReference type="InterPro" id="IPR013325">
    <property type="entry name" value="RNA_pol_sigma_r2"/>
</dbReference>
<dbReference type="AlphaFoldDB" id="A0A6C0AFW8"/>
<dbReference type="NCBIfam" id="TIGR02937">
    <property type="entry name" value="sigma70-ECF"/>
    <property type="match status" value="1"/>
</dbReference>
<dbReference type="InterPro" id="IPR013324">
    <property type="entry name" value="RNA_pol_sigma_r3/r4-like"/>
</dbReference>
<evidence type="ECO:0000313" key="2">
    <source>
        <dbReference type="EMBL" id="QHS78602.1"/>
    </source>
</evidence>
<protein>
    <recommendedName>
        <fullName evidence="1">RNA polymerase sigma-70 region 2 domain-containing protein</fullName>
    </recommendedName>
</protein>
<dbReference type="GO" id="GO:0006352">
    <property type="term" value="P:DNA-templated transcription initiation"/>
    <property type="evidence" value="ECO:0007669"/>
    <property type="project" value="InterPro"/>
</dbReference>
<sequence length="186" mass="22141">MKCTLFTILTIVNGFTNSNNAIRRNKLITNNIKLVHYIANNYKSSKNNENDLLQEGMYGLCVAADKFDPNRNVKFSTYSSYWIRGYILRYIYKDSLIRIPEHKKGDYINIIEHIDDRAFEMLQYNENTNILESVKLSNLEKQLIYLRFDLKESYSTISRKYNITKYKVEKIYKKIFEKLSKQITID</sequence>
<accession>A0A6C0AFW8</accession>
<name>A0A6C0AFW8_9ZZZZ</name>
<dbReference type="Pfam" id="PF04542">
    <property type="entry name" value="Sigma70_r2"/>
    <property type="match status" value="1"/>
</dbReference>
<reference evidence="2" key="1">
    <citation type="journal article" date="2020" name="Nature">
        <title>Giant virus diversity and host interactions through global metagenomics.</title>
        <authorList>
            <person name="Schulz F."/>
            <person name="Roux S."/>
            <person name="Paez-Espino D."/>
            <person name="Jungbluth S."/>
            <person name="Walsh D.A."/>
            <person name="Denef V.J."/>
            <person name="McMahon K.D."/>
            <person name="Konstantinidis K.T."/>
            <person name="Eloe-Fadrosh E.A."/>
            <person name="Kyrpides N.C."/>
            <person name="Woyke T."/>
        </authorList>
    </citation>
    <scope>NUCLEOTIDE SEQUENCE</scope>
    <source>
        <strain evidence="2">GVMAG-S-1024976-23</strain>
    </source>
</reference>
<evidence type="ECO:0000259" key="1">
    <source>
        <dbReference type="Pfam" id="PF04542"/>
    </source>
</evidence>
<dbReference type="InterPro" id="IPR050239">
    <property type="entry name" value="Sigma-70_RNA_pol_init_factors"/>
</dbReference>
<proteinExistence type="predicted"/>
<dbReference type="PANTHER" id="PTHR30603:SF47">
    <property type="entry name" value="RNA POLYMERASE SIGMA FACTOR SIGD, CHLOROPLASTIC"/>
    <property type="match status" value="1"/>
</dbReference>
<dbReference type="GO" id="GO:0003677">
    <property type="term" value="F:DNA binding"/>
    <property type="evidence" value="ECO:0007669"/>
    <property type="project" value="UniProtKB-KW"/>
</dbReference>
<organism evidence="2">
    <name type="scientific">viral metagenome</name>
    <dbReference type="NCBI Taxonomy" id="1070528"/>
    <lineage>
        <taxon>unclassified sequences</taxon>
        <taxon>metagenomes</taxon>
        <taxon>organismal metagenomes</taxon>
    </lineage>
</organism>
<dbReference type="PANTHER" id="PTHR30603">
    <property type="entry name" value="RNA POLYMERASE SIGMA FACTOR RPO"/>
    <property type="match status" value="1"/>
</dbReference>
<dbReference type="Gene3D" id="1.20.120.1810">
    <property type="match status" value="1"/>
</dbReference>
<dbReference type="EMBL" id="MN740601">
    <property type="protein sequence ID" value="QHS78602.1"/>
    <property type="molecule type" value="Genomic_DNA"/>
</dbReference>
<dbReference type="InterPro" id="IPR007627">
    <property type="entry name" value="RNA_pol_sigma70_r2"/>
</dbReference>
<dbReference type="InterPro" id="IPR014284">
    <property type="entry name" value="RNA_pol_sigma-70_dom"/>
</dbReference>
<feature type="domain" description="RNA polymerase sigma-70 region 2" evidence="1">
    <location>
        <begin position="27"/>
        <end position="93"/>
    </location>
</feature>